<name>A0A6J6FPA4_9ZZZZ</name>
<dbReference type="EMBL" id="CAEZTZ010000147">
    <property type="protein sequence ID" value="CAB4590932.1"/>
    <property type="molecule type" value="Genomic_DNA"/>
</dbReference>
<sequence length="154" mass="16591">MFNLLEDGVGQTRCKGVTRDEQDGKSVGHGDPGCRDHVGGTRSNRCRAHHNLLAARCLGECGGGQTHSLLVLATPHGQCVSMRLQRMSEACHVSVTKDAVGAGKQGNVRAINDGALRDEKAHERFGSRDANGLTCHDFLLRGLSRFPTSWSPMN</sequence>
<feature type="compositionally biased region" description="Basic and acidic residues" evidence="1">
    <location>
        <begin position="17"/>
        <end position="36"/>
    </location>
</feature>
<reference evidence="2" key="1">
    <citation type="submission" date="2020-05" db="EMBL/GenBank/DDBJ databases">
        <authorList>
            <person name="Chiriac C."/>
            <person name="Salcher M."/>
            <person name="Ghai R."/>
            <person name="Kavagutti S V."/>
        </authorList>
    </citation>
    <scope>NUCLEOTIDE SEQUENCE</scope>
</reference>
<evidence type="ECO:0000256" key="1">
    <source>
        <dbReference type="SAM" id="MobiDB-lite"/>
    </source>
</evidence>
<feature type="region of interest" description="Disordered" evidence="1">
    <location>
        <begin position="16"/>
        <end position="36"/>
    </location>
</feature>
<proteinExistence type="predicted"/>
<dbReference type="AlphaFoldDB" id="A0A6J6FPA4"/>
<organism evidence="2">
    <name type="scientific">freshwater metagenome</name>
    <dbReference type="NCBI Taxonomy" id="449393"/>
    <lineage>
        <taxon>unclassified sequences</taxon>
        <taxon>metagenomes</taxon>
        <taxon>ecological metagenomes</taxon>
    </lineage>
</organism>
<accession>A0A6J6FPA4</accession>
<protein>
    <submittedName>
        <fullName evidence="2">Unannotated protein</fullName>
    </submittedName>
</protein>
<gene>
    <name evidence="2" type="ORF">UFOPK1767_00939</name>
</gene>
<evidence type="ECO:0000313" key="2">
    <source>
        <dbReference type="EMBL" id="CAB4590932.1"/>
    </source>
</evidence>